<protein>
    <submittedName>
        <fullName evidence="2">DUF1294 domain-containing protein</fullName>
    </submittedName>
</protein>
<accession>A0ABX2HD93</accession>
<dbReference type="PIRSF" id="PIRSF002599">
    <property type="entry name" value="Cold_shock_A"/>
    <property type="match status" value="1"/>
</dbReference>
<dbReference type="Proteomes" id="UP001644719">
    <property type="component" value="Unassembled WGS sequence"/>
</dbReference>
<evidence type="ECO:0000313" key="3">
    <source>
        <dbReference type="Proteomes" id="UP001644719"/>
    </source>
</evidence>
<dbReference type="RefSeq" id="WP_173770296.1">
    <property type="nucleotide sequence ID" value="NZ_JAAIPU010000014.1"/>
</dbReference>
<dbReference type="InterPro" id="IPR010718">
    <property type="entry name" value="DUF1294"/>
</dbReference>
<keyword evidence="1" id="KW-0812">Transmembrane</keyword>
<feature type="transmembrane region" description="Helical" evidence="1">
    <location>
        <begin position="35"/>
        <end position="56"/>
    </location>
</feature>
<name>A0ABX2HD93_9FIRM</name>
<dbReference type="EMBL" id="JAAITS010000068">
    <property type="protein sequence ID" value="NSG87265.1"/>
    <property type="molecule type" value="Genomic_DNA"/>
</dbReference>
<proteinExistence type="predicted"/>
<comment type="caution">
    <text evidence="2">The sequence shown here is derived from an EMBL/GenBank/DDBJ whole genome shotgun (WGS) entry which is preliminary data.</text>
</comment>
<keyword evidence="3" id="KW-1185">Reference proteome</keyword>
<gene>
    <name evidence="2" type="ORF">G5B17_18055</name>
</gene>
<reference evidence="2 3" key="1">
    <citation type="journal article" date="2020" name="Cell Host Microbe">
        <title>Functional and Genomic Variation between Human-Derived Isolates of Lachnospiraceae Reveals Inter- and Intra-Species Diversity.</title>
        <authorList>
            <person name="Sorbara M.T."/>
            <person name="Littmann E.R."/>
            <person name="Fontana E."/>
            <person name="Moody T.U."/>
            <person name="Kohout C.E."/>
            <person name="Gjonbalaj M."/>
            <person name="Eaton V."/>
            <person name="Seok R."/>
            <person name="Leiner I.M."/>
            <person name="Pamer E.G."/>
        </authorList>
    </citation>
    <scope>NUCLEOTIDE SEQUENCE [LARGE SCALE GENOMIC DNA]</scope>
    <source>
        <strain evidence="2 3">MSK.17.74</strain>
    </source>
</reference>
<sequence length="87" mass="9873">MLENILVVYLVFVNIAAFGMYGIDKQKAIRKQWRIPEAQLLAVAAIGGSAGALLGMQFFHHKIRKWKFRLGVPLILAAQLILWRVLQ</sequence>
<dbReference type="InterPro" id="IPR012156">
    <property type="entry name" value="Cold_shock_CspA"/>
</dbReference>
<keyword evidence="1" id="KW-1133">Transmembrane helix</keyword>
<evidence type="ECO:0000256" key="1">
    <source>
        <dbReference type="SAM" id="Phobius"/>
    </source>
</evidence>
<organism evidence="2 3">
    <name type="scientific">Blautia faecis</name>
    <dbReference type="NCBI Taxonomy" id="871665"/>
    <lineage>
        <taxon>Bacteria</taxon>
        <taxon>Bacillati</taxon>
        <taxon>Bacillota</taxon>
        <taxon>Clostridia</taxon>
        <taxon>Lachnospirales</taxon>
        <taxon>Lachnospiraceae</taxon>
        <taxon>Blautia</taxon>
    </lineage>
</organism>
<feature type="transmembrane region" description="Helical" evidence="1">
    <location>
        <begin position="6"/>
        <end position="23"/>
    </location>
</feature>
<evidence type="ECO:0000313" key="2">
    <source>
        <dbReference type="EMBL" id="NSG87265.1"/>
    </source>
</evidence>
<keyword evidence="1" id="KW-0472">Membrane</keyword>
<dbReference type="Pfam" id="PF06961">
    <property type="entry name" value="DUF1294"/>
    <property type="match status" value="1"/>
</dbReference>